<dbReference type="RefSeq" id="WP_133644736.1">
    <property type="nucleotide sequence ID" value="NZ_SNYI01000003.1"/>
</dbReference>
<evidence type="ECO:0000313" key="7">
    <source>
        <dbReference type="Proteomes" id="UP000295468"/>
    </source>
</evidence>
<evidence type="ECO:0000256" key="2">
    <source>
        <dbReference type="ARBA" id="ARBA00012254"/>
    </source>
</evidence>
<keyword evidence="4" id="KW-0658">Purine biosynthesis</keyword>
<keyword evidence="7" id="KW-1185">Reference proteome</keyword>
<evidence type="ECO:0000256" key="1">
    <source>
        <dbReference type="ARBA" id="ARBA00005054"/>
    </source>
</evidence>
<keyword evidence="3 6" id="KW-0808">Transferase</keyword>
<evidence type="ECO:0000313" key="6">
    <source>
        <dbReference type="EMBL" id="TDQ29147.1"/>
    </source>
</evidence>
<dbReference type="GO" id="GO:0005829">
    <property type="term" value="C:cytosol"/>
    <property type="evidence" value="ECO:0007669"/>
    <property type="project" value="TreeGrafter"/>
</dbReference>
<dbReference type="Proteomes" id="UP000295468">
    <property type="component" value="Unassembled WGS sequence"/>
</dbReference>
<dbReference type="InterPro" id="IPR036477">
    <property type="entry name" value="Formyl_transf_N_sf"/>
</dbReference>
<dbReference type="PANTHER" id="PTHR43369:SF2">
    <property type="entry name" value="PHOSPHORIBOSYLGLYCINAMIDE FORMYLTRANSFERASE"/>
    <property type="match status" value="1"/>
</dbReference>
<dbReference type="SUPFAM" id="SSF53328">
    <property type="entry name" value="Formyltransferase"/>
    <property type="match status" value="1"/>
</dbReference>
<dbReference type="Pfam" id="PF00551">
    <property type="entry name" value="Formyl_trans_N"/>
    <property type="match status" value="1"/>
</dbReference>
<comment type="caution">
    <text evidence="6">The sequence shown here is derived from an EMBL/GenBank/DDBJ whole genome shotgun (WGS) entry which is preliminary data.</text>
</comment>
<dbReference type="EC" id="2.1.2.2" evidence="2"/>
<comment type="pathway">
    <text evidence="1">Purine metabolism; IMP biosynthesis via de novo pathway; N(2)-formyl-N(1)-(5-phospho-D-ribosyl)glycinamide from N(1)-(5-phospho-D-ribosyl)glycinamide (10-formyl THF route): step 1/1.</text>
</comment>
<dbReference type="AlphaFoldDB" id="A0A4R6TG14"/>
<dbReference type="EMBL" id="SNYI01000003">
    <property type="protein sequence ID" value="TDQ29147.1"/>
    <property type="molecule type" value="Genomic_DNA"/>
</dbReference>
<name>A0A4R6TG14_9FLAO</name>
<accession>A0A4R6TG14</accession>
<organism evidence="6 7">
    <name type="scientific">Zeaxanthinibacter enoshimensis</name>
    <dbReference type="NCBI Taxonomy" id="392009"/>
    <lineage>
        <taxon>Bacteria</taxon>
        <taxon>Pseudomonadati</taxon>
        <taxon>Bacteroidota</taxon>
        <taxon>Flavobacteriia</taxon>
        <taxon>Flavobacteriales</taxon>
        <taxon>Flavobacteriaceae</taxon>
        <taxon>Zeaxanthinibacter</taxon>
    </lineage>
</organism>
<evidence type="ECO:0000256" key="3">
    <source>
        <dbReference type="ARBA" id="ARBA00022679"/>
    </source>
</evidence>
<dbReference type="Gene3D" id="3.40.50.170">
    <property type="entry name" value="Formyl transferase, N-terminal domain"/>
    <property type="match status" value="1"/>
</dbReference>
<dbReference type="CDD" id="cd08653">
    <property type="entry name" value="FMT_core_like_3"/>
    <property type="match status" value="1"/>
</dbReference>
<sequence length="258" mass="29501">MEKKVIMMVGEGDYPVMVYNYLTSHGIVIDKVIIEKPISPKVFLKRRIRNIGWVKVIGQVLNRIFVVPFLRWSSRERFKEIKELGKLDSSPIPEDKILRVASVNSEECLEELRKQNPKVVGVVNTRIISGKTLKATEADFINIHAGITPGYRGWHGAYWALVRKDLAHCGVTVHKIDEGIDTGGILYQDTIDITDRDNYYTYPYLQLVKGLPLYKRAIEDMLNGDGTFGSELATNEDGLYYHPTIWEYISNRVLLDVK</sequence>
<protein>
    <recommendedName>
        <fullName evidence="2">phosphoribosylglycinamide formyltransferase 1</fullName>
        <ecNumber evidence="2">2.1.2.2</ecNumber>
    </recommendedName>
</protein>
<proteinExistence type="predicted"/>
<evidence type="ECO:0000256" key="4">
    <source>
        <dbReference type="ARBA" id="ARBA00022755"/>
    </source>
</evidence>
<dbReference type="OrthoDB" id="9802815at2"/>
<dbReference type="GO" id="GO:0004644">
    <property type="term" value="F:phosphoribosylglycinamide formyltransferase activity"/>
    <property type="evidence" value="ECO:0007669"/>
    <property type="project" value="UniProtKB-EC"/>
</dbReference>
<reference evidence="6 7" key="1">
    <citation type="submission" date="2019-03" db="EMBL/GenBank/DDBJ databases">
        <title>Genomic Encyclopedia of Archaeal and Bacterial Type Strains, Phase II (KMG-II): from individual species to whole genera.</title>
        <authorList>
            <person name="Goeker M."/>
        </authorList>
    </citation>
    <scope>NUCLEOTIDE SEQUENCE [LARGE SCALE GENOMIC DNA]</scope>
    <source>
        <strain evidence="6 7">DSM 18435</strain>
    </source>
</reference>
<gene>
    <name evidence="6" type="ORF">CLV82_2600</name>
</gene>
<dbReference type="InterPro" id="IPR002376">
    <property type="entry name" value="Formyl_transf_N"/>
</dbReference>
<dbReference type="GO" id="GO:0006189">
    <property type="term" value="P:'de novo' IMP biosynthetic process"/>
    <property type="evidence" value="ECO:0007669"/>
    <property type="project" value="TreeGrafter"/>
</dbReference>
<feature type="domain" description="Formyl transferase N-terminal" evidence="5">
    <location>
        <begin position="98"/>
        <end position="198"/>
    </location>
</feature>
<dbReference type="PANTHER" id="PTHR43369">
    <property type="entry name" value="PHOSPHORIBOSYLGLYCINAMIDE FORMYLTRANSFERASE"/>
    <property type="match status" value="1"/>
</dbReference>
<evidence type="ECO:0000259" key="5">
    <source>
        <dbReference type="Pfam" id="PF00551"/>
    </source>
</evidence>